<name>A0ABW7QIR4_9ACTN</name>
<dbReference type="SUPFAM" id="SSF51735">
    <property type="entry name" value="NAD(P)-binding Rossmann-fold domains"/>
    <property type="match status" value="1"/>
</dbReference>
<comment type="similarity">
    <text evidence="2 9">Belongs to the DXR family.</text>
</comment>
<evidence type="ECO:0000256" key="2">
    <source>
        <dbReference type="ARBA" id="ARBA00006825"/>
    </source>
</evidence>
<dbReference type="InterPro" id="IPR036291">
    <property type="entry name" value="NAD(P)-bd_dom_sf"/>
</dbReference>
<evidence type="ECO:0000256" key="6">
    <source>
        <dbReference type="ARBA" id="ARBA00023211"/>
    </source>
</evidence>
<evidence type="ECO:0000259" key="12">
    <source>
        <dbReference type="Pfam" id="PF13288"/>
    </source>
</evidence>
<keyword evidence="3 9" id="KW-0479">Metal-binding</keyword>
<dbReference type="PIRSF" id="PIRSF006205">
    <property type="entry name" value="Dxp_reductismrs"/>
    <property type="match status" value="1"/>
</dbReference>
<reference evidence="13 14" key="1">
    <citation type="submission" date="2024-10" db="EMBL/GenBank/DDBJ databases">
        <title>The Natural Products Discovery Center: Release of the First 8490 Sequenced Strains for Exploring Actinobacteria Biosynthetic Diversity.</title>
        <authorList>
            <person name="Kalkreuter E."/>
            <person name="Kautsar S.A."/>
            <person name="Yang D."/>
            <person name="Bader C.D."/>
            <person name="Teijaro C.N."/>
            <person name="Fluegel L."/>
            <person name="Davis C.M."/>
            <person name="Simpson J.R."/>
            <person name="Lauterbach L."/>
            <person name="Steele A.D."/>
            <person name="Gui C."/>
            <person name="Meng S."/>
            <person name="Li G."/>
            <person name="Viehrig K."/>
            <person name="Ye F."/>
            <person name="Su P."/>
            <person name="Kiefer A.F."/>
            <person name="Nichols A."/>
            <person name="Cepeda A.J."/>
            <person name="Yan W."/>
            <person name="Fan B."/>
            <person name="Jiang Y."/>
            <person name="Adhikari A."/>
            <person name="Zheng C.-J."/>
            <person name="Schuster L."/>
            <person name="Cowan T.M."/>
            <person name="Smanski M.J."/>
            <person name="Chevrette M.G."/>
            <person name="De Carvalho L.P.S."/>
            <person name="Shen B."/>
        </authorList>
    </citation>
    <scope>NUCLEOTIDE SEQUENCE [LARGE SCALE GENOMIC DNA]</scope>
    <source>
        <strain evidence="13 14">NPDC017990</strain>
    </source>
</reference>
<feature type="binding site" evidence="9">
    <location>
        <position position="16"/>
    </location>
    <ligand>
        <name>NADPH</name>
        <dbReference type="ChEBI" id="CHEBI:57783"/>
    </ligand>
</feature>
<dbReference type="SUPFAM" id="SSF55347">
    <property type="entry name" value="Glyceraldehyde-3-phosphate dehydrogenase-like, C-terminal domain"/>
    <property type="match status" value="1"/>
</dbReference>
<keyword evidence="6 9" id="KW-0464">Manganese</keyword>
<feature type="binding site" evidence="9">
    <location>
        <position position="137"/>
    </location>
    <ligand>
        <name>NADPH</name>
        <dbReference type="ChEBI" id="CHEBI:57783"/>
    </ligand>
</feature>
<dbReference type="SUPFAM" id="SSF69055">
    <property type="entry name" value="1-deoxy-D-xylulose-5-phosphate reductoisomerase, C-terminal domain"/>
    <property type="match status" value="1"/>
</dbReference>
<keyword evidence="5 9" id="KW-0560">Oxidoreductase</keyword>
<sequence>MISEPRTVVILGSTGSIGTQAIDVILRNPDRFRVRALCAGGAHVSLLARQALDLEVETVGVASVTAEPDLRAALRAESAARGGGRRVPEVVAGPEASTHLASLPCDAVLNGITGSVGLAPTLAALDAGSRLVLANKESLIVGGPLVKERAKKEQIIPVDSEHSALFQCLQGNRSEDVRRLVLTASGGPFRGRTRAQMADVTAEQALAHPVWDMGPVVTVNCANLVNKGLEVIEAHLLFDIPFSRIDVVVHPQVMVHSMVEFVDGSTLAQVSPPDMRLPLSLGLGWPDRVPDAAPMCDWTKAASWEFFPVDDEAFPAVRLASAVGEAGGTMPAVFNAANEECVAAFTAGKLQFNAIVDTLRRIVGEHDRIPGESMTLEAVADAEAWARARARELTA</sequence>
<dbReference type="Gene3D" id="1.10.1740.10">
    <property type="match status" value="1"/>
</dbReference>
<proteinExistence type="inferred from homology"/>
<evidence type="ECO:0000256" key="4">
    <source>
        <dbReference type="ARBA" id="ARBA00022857"/>
    </source>
</evidence>
<feature type="binding site" evidence="9">
    <location>
        <position position="161"/>
    </location>
    <ligand>
        <name>1-deoxy-D-xylulose 5-phosphate</name>
        <dbReference type="ChEBI" id="CHEBI:57792"/>
    </ligand>
</feature>
<gene>
    <name evidence="9 13" type="primary">dxr</name>
    <name evidence="13" type="ORF">ACH4F9_03945</name>
</gene>
<keyword evidence="7 9" id="KW-0414">Isoprene biosynthesis</keyword>
<feature type="binding site" evidence="9">
    <location>
        <position position="17"/>
    </location>
    <ligand>
        <name>NADPH</name>
        <dbReference type="ChEBI" id="CHEBI:57783"/>
    </ligand>
</feature>
<accession>A0ABW7QIR4</accession>
<dbReference type="InterPro" id="IPR036169">
    <property type="entry name" value="DXPR_C_sf"/>
</dbReference>
<feature type="binding site" evidence="9">
    <location>
        <position position="227"/>
    </location>
    <ligand>
        <name>1-deoxy-D-xylulose 5-phosphate</name>
        <dbReference type="ChEBI" id="CHEBI:57792"/>
    </ligand>
</feature>
<evidence type="ECO:0000256" key="8">
    <source>
        <dbReference type="ARBA" id="ARBA00048543"/>
    </source>
</evidence>
<evidence type="ECO:0000256" key="7">
    <source>
        <dbReference type="ARBA" id="ARBA00023229"/>
    </source>
</evidence>
<feature type="binding site" evidence="9">
    <location>
        <position position="208"/>
    </location>
    <ligand>
        <name>1-deoxy-D-xylulose 5-phosphate</name>
        <dbReference type="ChEBI" id="CHEBI:57792"/>
    </ligand>
</feature>
<dbReference type="PANTHER" id="PTHR30525">
    <property type="entry name" value="1-DEOXY-D-XYLULOSE 5-PHOSPHATE REDUCTOISOMERASE"/>
    <property type="match status" value="1"/>
</dbReference>
<comment type="function">
    <text evidence="9">Catalyzes the NADPH-dependent rearrangement and reduction of 1-deoxy-D-xylulose-5-phosphate (DXP) to 2-C-methyl-D-erythritol 4-phosphate (MEP).</text>
</comment>
<feature type="binding site" evidence="9">
    <location>
        <position position="161"/>
    </location>
    <ligand>
        <name>Mn(2+)</name>
        <dbReference type="ChEBI" id="CHEBI:29035"/>
    </ligand>
</feature>
<feature type="binding site" evidence="9">
    <location>
        <position position="15"/>
    </location>
    <ligand>
        <name>NADPH</name>
        <dbReference type="ChEBI" id="CHEBI:57783"/>
    </ligand>
</feature>
<organism evidence="13 14">
    <name type="scientific">Streptomyces longisporoflavus</name>
    <dbReference type="NCBI Taxonomy" id="28044"/>
    <lineage>
        <taxon>Bacteria</taxon>
        <taxon>Bacillati</taxon>
        <taxon>Actinomycetota</taxon>
        <taxon>Actinomycetes</taxon>
        <taxon>Kitasatosporales</taxon>
        <taxon>Streptomycetaceae</taxon>
        <taxon>Streptomyces</taxon>
    </lineage>
</organism>
<comment type="caution">
    <text evidence="9">Lacks conserved residue(s) required for the propagation of feature annotation.</text>
</comment>
<protein>
    <recommendedName>
        <fullName evidence="9">1-deoxy-D-xylulose 5-phosphate reductoisomerase</fullName>
        <shortName evidence="9">DXP reductoisomerase</shortName>
        <ecNumber evidence="9">1.1.1.267</ecNumber>
    </recommendedName>
    <alternativeName>
        <fullName evidence="9">1-deoxyxylulose-5-phosphate reductoisomerase</fullName>
    </alternativeName>
    <alternativeName>
        <fullName evidence="9">2-C-methyl-D-erythritol 4-phosphate synthase</fullName>
    </alternativeName>
</protein>
<evidence type="ECO:0000256" key="5">
    <source>
        <dbReference type="ARBA" id="ARBA00023002"/>
    </source>
</evidence>
<keyword evidence="4 9" id="KW-0521">NADP</keyword>
<evidence type="ECO:0000259" key="11">
    <source>
        <dbReference type="Pfam" id="PF08436"/>
    </source>
</evidence>
<feature type="binding site" evidence="9">
    <location>
        <position position="14"/>
    </location>
    <ligand>
        <name>NADPH</name>
        <dbReference type="ChEBI" id="CHEBI:57783"/>
    </ligand>
</feature>
<dbReference type="InterPro" id="IPR013644">
    <property type="entry name" value="DXP_reductoisomerase_C"/>
</dbReference>
<comment type="catalytic activity">
    <reaction evidence="8">
        <text>2-C-methyl-D-erythritol 4-phosphate + NADP(+) = 1-deoxy-D-xylulose 5-phosphate + NADPH + H(+)</text>
        <dbReference type="Rhea" id="RHEA:13717"/>
        <dbReference type="ChEBI" id="CHEBI:15378"/>
        <dbReference type="ChEBI" id="CHEBI:57783"/>
        <dbReference type="ChEBI" id="CHEBI:57792"/>
        <dbReference type="ChEBI" id="CHEBI:58262"/>
        <dbReference type="ChEBI" id="CHEBI:58349"/>
        <dbReference type="EC" id="1.1.1.267"/>
    </reaction>
    <physiologicalReaction direction="right-to-left" evidence="8">
        <dbReference type="Rhea" id="RHEA:13719"/>
    </physiologicalReaction>
</comment>
<dbReference type="Pfam" id="PF13288">
    <property type="entry name" value="DXPR_C"/>
    <property type="match status" value="1"/>
</dbReference>
<dbReference type="PANTHER" id="PTHR30525:SF0">
    <property type="entry name" value="1-DEOXY-D-XYLULOSE 5-PHOSPHATE REDUCTOISOMERASE, CHLOROPLASTIC"/>
    <property type="match status" value="1"/>
</dbReference>
<evidence type="ECO:0000256" key="9">
    <source>
        <dbReference type="HAMAP-Rule" id="MF_00183"/>
    </source>
</evidence>
<dbReference type="HAMAP" id="MF_00183">
    <property type="entry name" value="DXP_reductoisom"/>
    <property type="match status" value="1"/>
</dbReference>
<feature type="binding site" evidence="9">
    <location>
        <position position="214"/>
    </location>
    <ligand>
        <name>NADPH</name>
        <dbReference type="ChEBI" id="CHEBI:57783"/>
    </ligand>
</feature>
<dbReference type="EC" id="1.1.1.267" evidence="9"/>
<dbReference type="EMBL" id="JBIRGQ010000001">
    <property type="protein sequence ID" value="MFH8544149.1"/>
    <property type="molecule type" value="Genomic_DNA"/>
</dbReference>
<feature type="domain" description="1-deoxy-D-xylulose 5-phosphate reductoisomerase N-terminal" evidence="10">
    <location>
        <begin position="8"/>
        <end position="143"/>
    </location>
</feature>
<feature type="domain" description="DXP reductoisomerase C-terminal" evidence="12">
    <location>
        <begin position="271"/>
        <end position="388"/>
    </location>
</feature>
<dbReference type="GO" id="GO:0030604">
    <property type="term" value="F:1-deoxy-D-xylulose-5-phosphate reductoisomerase activity"/>
    <property type="evidence" value="ECO:0007669"/>
    <property type="project" value="UniProtKB-EC"/>
</dbReference>
<evidence type="ECO:0000313" key="14">
    <source>
        <dbReference type="Proteomes" id="UP001610818"/>
    </source>
</evidence>
<evidence type="ECO:0000259" key="10">
    <source>
        <dbReference type="Pfam" id="PF02670"/>
    </source>
</evidence>
<dbReference type="InterPro" id="IPR013512">
    <property type="entry name" value="DXP_reductoisomerase_N"/>
</dbReference>
<evidence type="ECO:0000313" key="13">
    <source>
        <dbReference type="EMBL" id="MFH8544149.1"/>
    </source>
</evidence>
<keyword evidence="9" id="KW-0460">Magnesium</keyword>
<dbReference type="RefSeq" id="WP_397707546.1">
    <property type="nucleotide sequence ID" value="NZ_JBIRGN010000001.1"/>
</dbReference>
<dbReference type="NCBIfam" id="TIGR00243">
    <property type="entry name" value="Dxr"/>
    <property type="match status" value="1"/>
</dbReference>
<feature type="binding site" evidence="9">
    <location>
        <position position="230"/>
    </location>
    <ligand>
        <name>Mn(2+)</name>
        <dbReference type="ChEBI" id="CHEBI:29035"/>
    </ligand>
</feature>
<feature type="binding site" evidence="9">
    <location>
        <position position="40"/>
    </location>
    <ligand>
        <name>NADPH</name>
        <dbReference type="ChEBI" id="CHEBI:57783"/>
    </ligand>
</feature>
<feature type="binding site" evidence="9">
    <location>
        <position position="136"/>
    </location>
    <ligand>
        <name>1-deoxy-D-xylulose 5-phosphate</name>
        <dbReference type="ChEBI" id="CHEBI:57792"/>
    </ligand>
</feature>
<feature type="binding site" evidence="9">
    <location>
        <position position="135"/>
    </location>
    <ligand>
        <name>NADPH</name>
        <dbReference type="ChEBI" id="CHEBI:57783"/>
    </ligand>
</feature>
<feature type="binding site" evidence="9">
    <location>
        <position position="159"/>
    </location>
    <ligand>
        <name>Mn(2+)</name>
        <dbReference type="ChEBI" id="CHEBI:29035"/>
    </ligand>
</feature>
<dbReference type="Proteomes" id="UP001610818">
    <property type="component" value="Unassembled WGS sequence"/>
</dbReference>
<keyword evidence="14" id="KW-1185">Reference proteome</keyword>
<evidence type="ECO:0000256" key="1">
    <source>
        <dbReference type="ARBA" id="ARBA00005094"/>
    </source>
</evidence>
<feature type="binding site" evidence="9">
    <location>
        <position position="185"/>
    </location>
    <ligand>
        <name>1-deoxy-D-xylulose 5-phosphate</name>
        <dbReference type="ChEBI" id="CHEBI:57792"/>
    </ligand>
</feature>
<dbReference type="Pfam" id="PF02670">
    <property type="entry name" value="DXP_reductoisom"/>
    <property type="match status" value="1"/>
</dbReference>
<comment type="pathway">
    <text evidence="1 9">Isoprenoid biosynthesis; isopentenyl diphosphate biosynthesis via DXP pathway; isopentenyl diphosphate from 1-deoxy-D-xylulose 5-phosphate: step 1/6.</text>
</comment>
<dbReference type="Pfam" id="PF08436">
    <property type="entry name" value="DXP_redisom_C"/>
    <property type="match status" value="1"/>
</dbReference>
<dbReference type="Gene3D" id="3.40.50.720">
    <property type="entry name" value="NAD(P)-binding Rossmann-like Domain"/>
    <property type="match status" value="1"/>
</dbReference>
<feature type="binding site" evidence="9">
    <location>
        <position position="226"/>
    </location>
    <ligand>
        <name>1-deoxy-D-xylulose 5-phosphate</name>
        <dbReference type="ChEBI" id="CHEBI:57792"/>
    </ligand>
</feature>
<dbReference type="InterPro" id="IPR003821">
    <property type="entry name" value="DXP_reductoisomerase"/>
</dbReference>
<feature type="domain" description="1-deoxy-D-xylulose 5-phosphate reductoisomerase C-terminal" evidence="11">
    <location>
        <begin position="155"/>
        <end position="238"/>
    </location>
</feature>
<feature type="binding site" evidence="9">
    <location>
        <position position="230"/>
    </location>
    <ligand>
        <name>1-deoxy-D-xylulose 5-phosphate</name>
        <dbReference type="ChEBI" id="CHEBI:57792"/>
    </ligand>
</feature>
<evidence type="ECO:0000256" key="3">
    <source>
        <dbReference type="ARBA" id="ARBA00022723"/>
    </source>
</evidence>
<comment type="cofactor">
    <cofactor evidence="9">
        <name>Mg(2+)</name>
        <dbReference type="ChEBI" id="CHEBI:18420"/>
    </cofactor>
    <cofactor evidence="9">
        <name>Mn(2+)</name>
        <dbReference type="ChEBI" id="CHEBI:29035"/>
    </cofactor>
</comment>
<comment type="caution">
    <text evidence="13">The sequence shown here is derived from an EMBL/GenBank/DDBJ whole genome shotgun (WGS) entry which is preliminary data.</text>
</comment>
<feature type="binding site" evidence="9">
    <location>
        <position position="160"/>
    </location>
    <ligand>
        <name>1-deoxy-D-xylulose 5-phosphate</name>
        <dbReference type="ChEBI" id="CHEBI:57792"/>
    </ligand>
</feature>
<dbReference type="InterPro" id="IPR026877">
    <property type="entry name" value="DXPR_C"/>
</dbReference>